<evidence type="ECO:0000313" key="2">
    <source>
        <dbReference type="Proteomes" id="UP000007437"/>
    </source>
</evidence>
<gene>
    <name evidence="1" type="ordered locus">RBRH_04088</name>
</gene>
<reference evidence="1 2" key="1">
    <citation type="journal article" date="2011" name="J. Bacteriol.">
        <title>Complete genome sequence of Burkholderia rhizoxinica, an endosymbiont of Rhizopus microsporus.</title>
        <authorList>
            <person name="Lackner G."/>
            <person name="Moebius N."/>
            <person name="Partida-Martinez L."/>
            <person name="Hertweck C."/>
        </authorList>
    </citation>
    <scope>NUCLEOTIDE SEQUENCE [LARGE SCALE GENOMIC DNA]</scope>
    <source>
        <strain evidence="2">DSM 19002 / CIP 109453 / HKI 454</strain>
    </source>
</reference>
<dbReference type="EMBL" id="FR687359">
    <property type="protein sequence ID" value="CBW76155.1"/>
    <property type="molecule type" value="Genomic_DNA"/>
</dbReference>
<name>E5ALY3_MYCRK</name>
<proteinExistence type="predicted"/>
<dbReference type="Proteomes" id="UP000007437">
    <property type="component" value="Chromosome"/>
</dbReference>
<dbReference type="KEGG" id="brh:RBRH_04088"/>
<evidence type="ECO:0000313" key="1">
    <source>
        <dbReference type="EMBL" id="CBW76155.1"/>
    </source>
</evidence>
<dbReference type="AlphaFoldDB" id="E5ALY3"/>
<dbReference type="HOGENOM" id="CLU_3306222_0_0_4"/>
<accession>E5ALY3</accession>
<sequence>MSIRLNEALASPEFVAAQLAPGTRPAPTRKSSCTHLVAM</sequence>
<dbReference type="STRING" id="882378.RBRH_04088"/>
<organism evidence="1 2">
    <name type="scientific">Mycetohabitans rhizoxinica (strain DSM 19002 / CIP 109453 / HKI 454)</name>
    <name type="common">Paraburkholderia rhizoxinica</name>
    <dbReference type="NCBI Taxonomy" id="882378"/>
    <lineage>
        <taxon>Bacteria</taxon>
        <taxon>Pseudomonadati</taxon>
        <taxon>Pseudomonadota</taxon>
        <taxon>Betaproteobacteria</taxon>
        <taxon>Burkholderiales</taxon>
        <taxon>Burkholderiaceae</taxon>
        <taxon>Mycetohabitans</taxon>
    </lineage>
</organism>
<protein>
    <submittedName>
        <fullName evidence="1">Uncharacterized protein</fullName>
    </submittedName>
</protein>